<dbReference type="PANTHER" id="PTHR21237:SF23">
    <property type="entry name" value="GRPE PROTEIN HOMOLOG, MITOCHONDRIAL"/>
    <property type="match status" value="1"/>
</dbReference>
<keyword evidence="2 3" id="KW-0143">Chaperone</keyword>
<dbReference type="GO" id="GO:0005737">
    <property type="term" value="C:cytoplasm"/>
    <property type="evidence" value="ECO:0007669"/>
    <property type="project" value="UniProtKB-SubCell"/>
</dbReference>
<evidence type="ECO:0000256" key="1">
    <source>
        <dbReference type="ARBA" id="ARBA00009054"/>
    </source>
</evidence>
<evidence type="ECO:0000256" key="6">
    <source>
        <dbReference type="SAM" id="MobiDB-lite"/>
    </source>
</evidence>
<dbReference type="InterPro" id="IPR009012">
    <property type="entry name" value="GrpE_head"/>
</dbReference>
<evidence type="ECO:0000313" key="7">
    <source>
        <dbReference type="EMBL" id="MCA9754688.1"/>
    </source>
</evidence>
<evidence type="ECO:0000313" key="8">
    <source>
        <dbReference type="Proteomes" id="UP000739538"/>
    </source>
</evidence>
<dbReference type="GO" id="GO:0051087">
    <property type="term" value="F:protein-folding chaperone binding"/>
    <property type="evidence" value="ECO:0007669"/>
    <property type="project" value="InterPro"/>
</dbReference>
<evidence type="ECO:0000256" key="2">
    <source>
        <dbReference type="ARBA" id="ARBA00023186"/>
    </source>
</evidence>
<evidence type="ECO:0000256" key="5">
    <source>
        <dbReference type="RuleBase" id="RU004478"/>
    </source>
</evidence>
<comment type="function">
    <text evidence="3 4">Participates actively in the response to hyperosmotic and heat shock by preventing the aggregation of stress-denatured proteins, in association with DnaK and GrpE. It is the nucleotide exchange factor for DnaK and may function as a thermosensor. Unfolded proteins bind initially to DnaJ; upon interaction with the DnaJ-bound protein, DnaK hydrolyzes its bound ATP, resulting in the formation of a stable complex. GrpE releases ADP from DnaK; ATP binding to DnaK triggers the release of the substrate protein, thus completing the reaction cycle. Several rounds of ATP-dependent interactions between DnaJ, DnaK and GrpE are required for fully efficient folding.</text>
</comment>
<comment type="caution">
    <text evidence="7">The sequence shown here is derived from an EMBL/GenBank/DDBJ whole genome shotgun (WGS) entry which is preliminary data.</text>
</comment>
<sequence>MKRDTSAKGEPDFGAEATMERGEQAARDAMRDSSGTAGPGDPGSANESAPGGASEGAPDGAAEAGVEGEGSWGPAVNDLQESQYLDQLQRLRAEFDNFRKRTLRDKEQWWRQAKADLLAELLPVLDDAERARAFAVSGQPVDADGLLQILRKLNEKLTQLGLEAMETGPGTPFDPEFHEAFMTTPSAEVEEGQIVSTLESGYRFEGEIIRRSKVSVSAGRPTEDP</sequence>
<dbReference type="HAMAP" id="MF_01151">
    <property type="entry name" value="GrpE"/>
    <property type="match status" value="1"/>
</dbReference>
<evidence type="ECO:0000256" key="4">
    <source>
        <dbReference type="RuleBase" id="RU000639"/>
    </source>
</evidence>
<dbReference type="SUPFAM" id="SSF51064">
    <property type="entry name" value="Head domain of nucleotide exchange factor GrpE"/>
    <property type="match status" value="1"/>
</dbReference>
<dbReference type="Pfam" id="PF01025">
    <property type="entry name" value="GrpE"/>
    <property type="match status" value="1"/>
</dbReference>
<comment type="subcellular location">
    <subcellularLocation>
        <location evidence="3">Cytoplasm</location>
    </subcellularLocation>
</comment>
<feature type="region of interest" description="Disordered" evidence="6">
    <location>
        <begin position="1"/>
        <end position="76"/>
    </location>
</feature>
<dbReference type="Gene3D" id="3.90.20.20">
    <property type="match status" value="1"/>
</dbReference>
<dbReference type="PANTHER" id="PTHR21237">
    <property type="entry name" value="GRPE PROTEIN"/>
    <property type="match status" value="1"/>
</dbReference>
<dbReference type="GO" id="GO:0000774">
    <property type="term" value="F:adenyl-nucleotide exchange factor activity"/>
    <property type="evidence" value="ECO:0007669"/>
    <property type="project" value="InterPro"/>
</dbReference>
<comment type="subunit">
    <text evidence="3">Homodimer.</text>
</comment>
<proteinExistence type="inferred from homology"/>
<feature type="compositionally biased region" description="Basic and acidic residues" evidence="6">
    <location>
        <begin position="18"/>
        <end position="31"/>
    </location>
</feature>
<reference evidence="7" key="2">
    <citation type="journal article" date="2021" name="Microbiome">
        <title>Successional dynamics and alternative stable states in a saline activated sludge microbial community over 9 years.</title>
        <authorList>
            <person name="Wang Y."/>
            <person name="Ye J."/>
            <person name="Ju F."/>
            <person name="Liu L."/>
            <person name="Boyd J.A."/>
            <person name="Deng Y."/>
            <person name="Parks D.H."/>
            <person name="Jiang X."/>
            <person name="Yin X."/>
            <person name="Woodcroft B.J."/>
            <person name="Tyson G.W."/>
            <person name="Hugenholtz P."/>
            <person name="Polz M.F."/>
            <person name="Zhang T."/>
        </authorList>
    </citation>
    <scope>NUCLEOTIDE SEQUENCE</scope>
    <source>
        <strain evidence="7">HKST-UBA02</strain>
    </source>
</reference>
<dbReference type="SUPFAM" id="SSF58014">
    <property type="entry name" value="Coiled-coil domain of nucleotide exchange factor GrpE"/>
    <property type="match status" value="1"/>
</dbReference>
<organism evidence="7 8">
    <name type="scientific">Eiseniibacteriota bacterium</name>
    <dbReference type="NCBI Taxonomy" id="2212470"/>
    <lineage>
        <taxon>Bacteria</taxon>
        <taxon>Candidatus Eiseniibacteriota</taxon>
    </lineage>
</organism>
<dbReference type="GO" id="GO:0006457">
    <property type="term" value="P:protein folding"/>
    <property type="evidence" value="ECO:0007669"/>
    <property type="project" value="InterPro"/>
</dbReference>
<dbReference type="GO" id="GO:0051082">
    <property type="term" value="F:unfolded protein binding"/>
    <property type="evidence" value="ECO:0007669"/>
    <property type="project" value="TreeGrafter"/>
</dbReference>
<dbReference type="InterPro" id="IPR013805">
    <property type="entry name" value="GrpE_CC"/>
</dbReference>
<dbReference type="InterPro" id="IPR000740">
    <property type="entry name" value="GrpE"/>
</dbReference>
<gene>
    <name evidence="3" type="primary">grpE</name>
    <name evidence="7" type="ORF">KDA27_02715</name>
</gene>
<dbReference type="GO" id="GO:0042803">
    <property type="term" value="F:protein homodimerization activity"/>
    <property type="evidence" value="ECO:0007669"/>
    <property type="project" value="InterPro"/>
</dbReference>
<accession>A0A956SDV4</accession>
<dbReference type="EMBL" id="JAGQHS010000007">
    <property type="protein sequence ID" value="MCA9754688.1"/>
    <property type="molecule type" value="Genomic_DNA"/>
</dbReference>
<dbReference type="PRINTS" id="PR00773">
    <property type="entry name" value="GRPEPROTEIN"/>
</dbReference>
<dbReference type="Proteomes" id="UP000739538">
    <property type="component" value="Unassembled WGS sequence"/>
</dbReference>
<keyword evidence="3 4" id="KW-0346">Stress response</keyword>
<reference evidence="7" key="1">
    <citation type="submission" date="2020-04" db="EMBL/GenBank/DDBJ databases">
        <authorList>
            <person name="Zhang T."/>
        </authorList>
    </citation>
    <scope>NUCLEOTIDE SEQUENCE</scope>
    <source>
        <strain evidence="7">HKST-UBA02</strain>
    </source>
</reference>
<dbReference type="PROSITE" id="PS01071">
    <property type="entry name" value="GRPE"/>
    <property type="match status" value="1"/>
</dbReference>
<dbReference type="Gene3D" id="2.30.22.10">
    <property type="entry name" value="Head domain of nucleotide exchange factor GrpE"/>
    <property type="match status" value="1"/>
</dbReference>
<comment type="similarity">
    <text evidence="1 3 5">Belongs to the GrpE family.</text>
</comment>
<evidence type="ECO:0000256" key="3">
    <source>
        <dbReference type="HAMAP-Rule" id="MF_01151"/>
    </source>
</evidence>
<name>A0A956SDV4_UNCEI</name>
<feature type="compositionally biased region" description="Low complexity" evidence="6">
    <location>
        <begin position="42"/>
        <end position="65"/>
    </location>
</feature>
<keyword evidence="3" id="KW-0963">Cytoplasm</keyword>
<protein>
    <recommendedName>
        <fullName evidence="3 4">Protein GrpE</fullName>
    </recommendedName>
    <alternativeName>
        <fullName evidence="3">HSP-70 cofactor</fullName>
    </alternativeName>
</protein>
<dbReference type="CDD" id="cd00446">
    <property type="entry name" value="GrpE"/>
    <property type="match status" value="1"/>
</dbReference>
<feature type="compositionally biased region" description="Basic and acidic residues" evidence="6">
    <location>
        <begin position="1"/>
        <end position="11"/>
    </location>
</feature>
<dbReference type="AlphaFoldDB" id="A0A956SDV4"/>